<sequence length="170" mass="20142">MAKDGAAKLSKNLLRMKFMQRGLDAELKKQLDEEEKRIISDEHWFLDLPELKAKENYIIEERSYAPCEDLVFGRMSFRGFNPEVEKLMLLMNTHKEEEDDEEEDNVSRMETDITDEEMARRYESLVESMRKKFAKKRDRSAITKNKEDVNCDAVDNRPKKAFLKPQLIFV</sequence>
<reference evidence="1" key="2">
    <citation type="submission" date="2025-09" db="UniProtKB">
        <authorList>
            <consortium name="Ensembl"/>
        </authorList>
    </citation>
    <scope>IDENTIFICATION</scope>
</reference>
<gene>
    <name evidence="1" type="primary">mphosph6</name>
</gene>
<evidence type="ECO:0000313" key="2">
    <source>
        <dbReference type="Proteomes" id="UP000472270"/>
    </source>
</evidence>
<dbReference type="Pfam" id="PF10175">
    <property type="entry name" value="MPP6"/>
    <property type="match status" value="1"/>
</dbReference>
<dbReference type="InterPro" id="IPR019324">
    <property type="entry name" value="MPP6"/>
</dbReference>
<proteinExistence type="predicted"/>
<keyword evidence="2" id="KW-1185">Reference proteome</keyword>
<dbReference type="PANTHER" id="PTHR13582:SF0">
    <property type="entry name" value="M-PHASE PHOSPHOPROTEIN 6"/>
    <property type="match status" value="1"/>
</dbReference>
<dbReference type="Ensembl" id="ENSSRHT00000022848.1">
    <property type="protein sequence ID" value="ENSSRHP00000022163.1"/>
    <property type="gene ID" value="ENSSRHG00000011758.1"/>
</dbReference>
<dbReference type="GO" id="GO:0000460">
    <property type="term" value="P:maturation of 5.8S rRNA"/>
    <property type="evidence" value="ECO:0007669"/>
    <property type="project" value="TreeGrafter"/>
</dbReference>
<name>A0A673H7P5_9TELE</name>
<organism evidence="1 2">
    <name type="scientific">Sinocyclocheilus rhinocerous</name>
    <dbReference type="NCBI Taxonomy" id="307959"/>
    <lineage>
        <taxon>Eukaryota</taxon>
        <taxon>Metazoa</taxon>
        <taxon>Chordata</taxon>
        <taxon>Craniata</taxon>
        <taxon>Vertebrata</taxon>
        <taxon>Euteleostomi</taxon>
        <taxon>Actinopterygii</taxon>
        <taxon>Neopterygii</taxon>
        <taxon>Teleostei</taxon>
        <taxon>Ostariophysi</taxon>
        <taxon>Cypriniformes</taxon>
        <taxon>Cyprinidae</taxon>
        <taxon>Cyprininae</taxon>
        <taxon>Sinocyclocheilus</taxon>
    </lineage>
</organism>
<dbReference type="PANTHER" id="PTHR13582">
    <property type="entry name" value="M-PHASE PHOSPHOPROTEIN 6"/>
    <property type="match status" value="1"/>
</dbReference>
<dbReference type="Proteomes" id="UP000472270">
    <property type="component" value="Unassembled WGS sequence"/>
</dbReference>
<accession>A0A673H7P5</accession>
<evidence type="ECO:0000313" key="1">
    <source>
        <dbReference type="Ensembl" id="ENSSRHP00000022163.1"/>
    </source>
</evidence>
<reference evidence="1" key="1">
    <citation type="submission" date="2025-08" db="UniProtKB">
        <authorList>
            <consortium name="Ensembl"/>
        </authorList>
    </citation>
    <scope>IDENTIFICATION</scope>
</reference>
<protein>
    <submittedName>
        <fullName evidence="1">M-phase phosphoprotein 6-like</fullName>
    </submittedName>
</protein>
<dbReference type="AlphaFoldDB" id="A0A673H7P5"/>